<keyword evidence="9" id="KW-1185">Reference proteome</keyword>
<evidence type="ECO:0000256" key="5">
    <source>
        <dbReference type="ARBA" id="ARBA00023136"/>
    </source>
</evidence>
<dbReference type="Proteomes" id="UP001548832">
    <property type="component" value="Unassembled WGS sequence"/>
</dbReference>
<evidence type="ECO:0000256" key="2">
    <source>
        <dbReference type="ARBA" id="ARBA00022475"/>
    </source>
</evidence>
<keyword evidence="3 6" id="KW-0812">Transmembrane</keyword>
<gene>
    <name evidence="8" type="ORF">ABVQ20_28945</name>
</gene>
<dbReference type="EMBL" id="JBEWSZ010000002">
    <property type="protein sequence ID" value="MET2831018.1"/>
    <property type="molecule type" value="Genomic_DNA"/>
</dbReference>
<dbReference type="InterPro" id="IPR051311">
    <property type="entry name" value="DedA_domain"/>
</dbReference>
<evidence type="ECO:0000256" key="4">
    <source>
        <dbReference type="ARBA" id="ARBA00022989"/>
    </source>
</evidence>
<evidence type="ECO:0000259" key="7">
    <source>
        <dbReference type="Pfam" id="PF09335"/>
    </source>
</evidence>
<evidence type="ECO:0000256" key="1">
    <source>
        <dbReference type="ARBA" id="ARBA00004651"/>
    </source>
</evidence>
<protein>
    <submittedName>
        <fullName evidence="8">VTT domain-containing protein</fullName>
    </submittedName>
</protein>
<dbReference type="PANTHER" id="PTHR42709:SF6">
    <property type="entry name" value="UNDECAPRENYL PHOSPHATE TRANSPORTER A"/>
    <property type="match status" value="1"/>
</dbReference>
<evidence type="ECO:0000256" key="3">
    <source>
        <dbReference type="ARBA" id="ARBA00022692"/>
    </source>
</evidence>
<proteinExistence type="predicted"/>
<dbReference type="RefSeq" id="WP_354463110.1">
    <property type="nucleotide sequence ID" value="NZ_JBEWSZ010000002.1"/>
</dbReference>
<keyword evidence="4 6" id="KW-1133">Transmembrane helix</keyword>
<reference evidence="8 9" key="1">
    <citation type="submission" date="2024-06" db="EMBL/GenBank/DDBJ databases">
        <authorList>
            <person name="Kim D.-U."/>
        </authorList>
    </citation>
    <scope>NUCLEOTIDE SEQUENCE [LARGE SCALE GENOMIC DNA]</scope>
    <source>
        <strain evidence="8 9">KACC15460</strain>
    </source>
</reference>
<name>A0ABV2DLX0_9HYPH</name>
<comment type="caution">
    <text evidence="8">The sequence shown here is derived from an EMBL/GenBank/DDBJ whole genome shotgun (WGS) entry which is preliminary data.</text>
</comment>
<evidence type="ECO:0000256" key="6">
    <source>
        <dbReference type="SAM" id="Phobius"/>
    </source>
</evidence>
<keyword evidence="2" id="KW-1003">Cell membrane</keyword>
<dbReference type="InterPro" id="IPR032816">
    <property type="entry name" value="VTT_dom"/>
</dbReference>
<feature type="domain" description="VTT" evidence="7">
    <location>
        <begin position="46"/>
        <end position="166"/>
    </location>
</feature>
<sequence length="200" mass="21820">MPVGIRAPARWRQYLTMVFSPSNILGLLSAHPYAVLLPLAIAEGPLVTIAGGVLIANSQLRFWPVLAIVVAGDLVGDSALYALGRWGGIRMVTKWASQRTIKRATDLQDQFRRKADQVLVTGKLTHAVGAPVLVAAGMVRMPFWRFFTVNSLATLPKSLVLLCIGYAFHSGYAAIGQNMTYYIIVLLIAGLILLYLLLSR</sequence>
<evidence type="ECO:0000313" key="8">
    <source>
        <dbReference type="EMBL" id="MET2831018.1"/>
    </source>
</evidence>
<accession>A0ABV2DLX0</accession>
<organism evidence="8 9">
    <name type="scientific">Mesorhizobium shangrilense</name>
    <dbReference type="NCBI Taxonomy" id="460060"/>
    <lineage>
        <taxon>Bacteria</taxon>
        <taxon>Pseudomonadati</taxon>
        <taxon>Pseudomonadota</taxon>
        <taxon>Alphaproteobacteria</taxon>
        <taxon>Hyphomicrobiales</taxon>
        <taxon>Phyllobacteriaceae</taxon>
        <taxon>Mesorhizobium</taxon>
    </lineage>
</organism>
<dbReference type="Pfam" id="PF09335">
    <property type="entry name" value="VTT_dom"/>
    <property type="match status" value="1"/>
</dbReference>
<feature type="transmembrane region" description="Helical" evidence="6">
    <location>
        <begin position="146"/>
        <end position="168"/>
    </location>
</feature>
<keyword evidence="5 6" id="KW-0472">Membrane</keyword>
<evidence type="ECO:0000313" key="9">
    <source>
        <dbReference type="Proteomes" id="UP001548832"/>
    </source>
</evidence>
<feature type="transmembrane region" description="Helical" evidence="6">
    <location>
        <begin position="180"/>
        <end position="198"/>
    </location>
</feature>
<feature type="transmembrane region" description="Helical" evidence="6">
    <location>
        <begin position="62"/>
        <end position="84"/>
    </location>
</feature>
<dbReference type="PANTHER" id="PTHR42709">
    <property type="entry name" value="ALKALINE PHOSPHATASE LIKE PROTEIN"/>
    <property type="match status" value="1"/>
</dbReference>
<comment type="subcellular location">
    <subcellularLocation>
        <location evidence="1">Cell membrane</location>
        <topology evidence="1">Multi-pass membrane protein</topology>
    </subcellularLocation>
</comment>